<feature type="coiled-coil region" evidence="1">
    <location>
        <begin position="58"/>
        <end position="101"/>
    </location>
</feature>
<feature type="non-terminal residue" evidence="2">
    <location>
        <position position="1"/>
    </location>
</feature>
<comment type="caution">
    <text evidence="2">The sequence shown here is derived from an EMBL/GenBank/DDBJ whole genome shotgun (WGS) entry which is preliminary data.</text>
</comment>
<organism evidence="2 3">
    <name type="scientific">Mortierella isabellina</name>
    <name type="common">Filamentous fungus</name>
    <name type="synonym">Umbelopsis isabellina</name>
    <dbReference type="NCBI Taxonomy" id="91625"/>
    <lineage>
        <taxon>Eukaryota</taxon>
        <taxon>Fungi</taxon>
        <taxon>Fungi incertae sedis</taxon>
        <taxon>Mucoromycota</taxon>
        <taxon>Mucoromycotina</taxon>
        <taxon>Umbelopsidomycetes</taxon>
        <taxon>Umbelopsidales</taxon>
        <taxon>Umbelopsidaceae</taxon>
        <taxon>Umbelopsis</taxon>
    </lineage>
</organism>
<dbReference type="EMBL" id="JAEPQZ010000006">
    <property type="protein sequence ID" value="KAG2179956.1"/>
    <property type="molecule type" value="Genomic_DNA"/>
</dbReference>
<dbReference type="AlphaFoldDB" id="A0A8H7PVG7"/>
<dbReference type="InterPro" id="IPR039491">
    <property type="entry name" value="REX1-B"/>
</dbReference>
<evidence type="ECO:0000256" key="1">
    <source>
        <dbReference type="SAM" id="Coils"/>
    </source>
</evidence>
<sequence length="125" mass="14752">MTVDQNEQILDLMKSLNNSQSTRVELYQEFDDAFKDYKTERLPVEQYQSICGIVTEGFQEVSQQIQNVERQLKESYSRPDLADLIRKLQERERQKLKLTVNLQIWDINSVKSEVDYSESISEART</sequence>
<evidence type="ECO:0000313" key="2">
    <source>
        <dbReference type="EMBL" id="KAG2179956.1"/>
    </source>
</evidence>
<gene>
    <name evidence="2" type="ORF">INT43_003743</name>
</gene>
<reference evidence="2" key="1">
    <citation type="submission" date="2020-12" db="EMBL/GenBank/DDBJ databases">
        <title>Metabolic potential, ecology and presence of endohyphal bacteria is reflected in genomic diversity of Mucoromycotina.</title>
        <authorList>
            <person name="Muszewska A."/>
            <person name="Okrasinska A."/>
            <person name="Steczkiewicz K."/>
            <person name="Drgas O."/>
            <person name="Orlowska M."/>
            <person name="Perlinska-Lenart U."/>
            <person name="Aleksandrzak-Piekarczyk T."/>
            <person name="Szatraj K."/>
            <person name="Zielenkiewicz U."/>
            <person name="Pilsyk S."/>
            <person name="Malc E."/>
            <person name="Mieczkowski P."/>
            <person name="Kruszewska J.S."/>
            <person name="Biernat P."/>
            <person name="Pawlowska J."/>
        </authorList>
    </citation>
    <scope>NUCLEOTIDE SEQUENCE</scope>
    <source>
        <strain evidence="2">WA0000067209</strain>
    </source>
</reference>
<dbReference type="OrthoDB" id="434723at2759"/>
<dbReference type="PANTHER" id="PTHR28309:SF1">
    <property type="entry name" value="REQUIRED FOR EXCISION 1-B DOMAIN-CONTAINING PROTEIN"/>
    <property type="match status" value="1"/>
</dbReference>
<keyword evidence="3" id="KW-1185">Reference proteome</keyword>
<evidence type="ECO:0000313" key="3">
    <source>
        <dbReference type="Proteomes" id="UP000654370"/>
    </source>
</evidence>
<protein>
    <submittedName>
        <fullName evidence="2">Uncharacterized protein</fullName>
    </submittedName>
</protein>
<dbReference type="PANTHER" id="PTHR28309">
    <property type="entry name" value="REQUIRED FOR EXCISION 1-B DOMAIN-CONTAINING PROTEIN"/>
    <property type="match status" value="1"/>
</dbReference>
<dbReference type="Pfam" id="PF14966">
    <property type="entry name" value="DNA_repr_REX1B"/>
    <property type="match status" value="1"/>
</dbReference>
<proteinExistence type="predicted"/>
<keyword evidence="1" id="KW-0175">Coiled coil</keyword>
<dbReference type="Proteomes" id="UP000654370">
    <property type="component" value="Unassembled WGS sequence"/>
</dbReference>
<name>A0A8H7PVG7_MORIS</name>
<accession>A0A8H7PVG7</accession>